<feature type="disulfide bond" evidence="17">
    <location>
        <begin position="500"/>
        <end position="515"/>
    </location>
</feature>
<evidence type="ECO:0000256" key="12">
    <source>
        <dbReference type="ARBA" id="ARBA00022989"/>
    </source>
</evidence>
<evidence type="ECO:0000256" key="4">
    <source>
        <dbReference type="ARBA" id="ARBA00022536"/>
    </source>
</evidence>
<dbReference type="AlphaFoldDB" id="A0A9R1TMZ7"/>
<evidence type="ECO:0000256" key="1">
    <source>
        <dbReference type="ARBA" id="ARBA00004251"/>
    </source>
</evidence>
<dbReference type="GO" id="GO:0007160">
    <property type="term" value="P:cell-matrix adhesion"/>
    <property type="evidence" value="ECO:0007669"/>
    <property type="project" value="TreeGrafter"/>
</dbReference>
<dbReference type="SUPFAM" id="SSF69179">
    <property type="entry name" value="Integrin domains"/>
    <property type="match status" value="1"/>
</dbReference>
<dbReference type="PROSITE" id="PS00243">
    <property type="entry name" value="I_EGF_1"/>
    <property type="match status" value="1"/>
</dbReference>
<keyword evidence="10" id="KW-0460">Magnesium</keyword>
<feature type="domain" description="Integrin beta subunit VWA" evidence="22">
    <location>
        <begin position="33"/>
        <end position="459"/>
    </location>
</feature>
<keyword evidence="9" id="KW-0106">Calcium</keyword>
<gene>
    <name evidence="26 27" type="primary">LOC105271828</name>
</gene>
<dbReference type="OrthoDB" id="410592at2759"/>
<feature type="disulfide bond" evidence="17">
    <location>
        <begin position="537"/>
        <end position="552"/>
    </location>
</feature>
<accession>A0A9R1TLX8</accession>
<evidence type="ECO:0000256" key="13">
    <source>
        <dbReference type="ARBA" id="ARBA00023037"/>
    </source>
</evidence>
<dbReference type="GO" id="GO:0046872">
    <property type="term" value="F:metal ion binding"/>
    <property type="evidence" value="ECO:0007669"/>
    <property type="project" value="UniProtKB-KW"/>
</dbReference>
<feature type="disulfide bond" evidence="17">
    <location>
        <begin position="202"/>
        <end position="205"/>
    </location>
</feature>
<dbReference type="Proteomes" id="UP000694866">
    <property type="component" value="Unplaced"/>
</dbReference>
<dbReference type="FunFam" id="2.10.25.10:FF:000036">
    <property type="entry name" value="Integrin beta"/>
    <property type="match status" value="1"/>
</dbReference>
<feature type="compositionally biased region" description="Polar residues" evidence="19">
    <location>
        <begin position="797"/>
        <end position="814"/>
    </location>
</feature>
<dbReference type="GO" id="GO:0007229">
    <property type="term" value="P:integrin-mediated signaling pathway"/>
    <property type="evidence" value="ECO:0007669"/>
    <property type="project" value="UniProtKB-KW"/>
</dbReference>
<dbReference type="SUPFAM" id="SSF57196">
    <property type="entry name" value="EGF/Laminin"/>
    <property type="match status" value="1"/>
</dbReference>
<reference evidence="26 27" key="1">
    <citation type="submission" date="2025-04" db="UniProtKB">
        <authorList>
            <consortium name="RefSeq"/>
        </authorList>
    </citation>
    <scope>IDENTIFICATION</scope>
    <source>
        <strain evidence="26 27">USDA-PBARC FA_bdor</strain>
        <tissue evidence="26 27">Whole organism</tissue>
    </source>
</reference>
<evidence type="ECO:0000259" key="24">
    <source>
        <dbReference type="SMART" id="SM01242"/>
    </source>
</evidence>
<feature type="disulfide bond" evidence="17">
    <location>
        <begin position="554"/>
        <end position="559"/>
    </location>
</feature>
<feature type="disulfide bond" evidence="17">
    <location>
        <begin position="253"/>
        <end position="294"/>
    </location>
</feature>
<dbReference type="InterPro" id="IPR036465">
    <property type="entry name" value="vWFA_dom_sf"/>
</dbReference>
<feature type="disulfide bond" evidence="17">
    <location>
        <begin position="579"/>
        <end position="610"/>
    </location>
</feature>
<dbReference type="Gene3D" id="1.20.5.100">
    <property type="entry name" value="Cytochrome c1, transmembrane anchor, C-terminal"/>
    <property type="match status" value="1"/>
</dbReference>
<evidence type="ECO:0000256" key="17">
    <source>
        <dbReference type="PIRSR" id="PIRSR002512-1"/>
    </source>
</evidence>
<feature type="disulfide bond" evidence="17">
    <location>
        <begin position="34"/>
        <end position="43"/>
    </location>
</feature>
<keyword evidence="14 20" id="KW-0472">Membrane</keyword>
<feature type="disulfide bond" evidence="17">
    <location>
        <begin position="427"/>
        <end position="699"/>
    </location>
</feature>
<feature type="disulfide bond" evidence="17">
    <location>
        <begin position="489"/>
        <end position="498"/>
    </location>
</feature>
<keyword evidence="12 20" id="KW-1133">Transmembrane helix</keyword>
<feature type="domain" description="Integrin beta subunit tail" evidence="24">
    <location>
        <begin position="650"/>
        <end position="740"/>
    </location>
</feature>
<feature type="disulfide bond" evidence="17">
    <location>
        <begin position="656"/>
        <end position="735"/>
    </location>
</feature>
<keyword evidence="6" id="KW-0479">Metal-binding</keyword>
<dbReference type="Pfam" id="PF18372">
    <property type="entry name" value="I-EGF_1"/>
    <property type="match status" value="1"/>
</dbReference>
<feature type="signal peptide" evidence="21">
    <location>
        <begin position="1"/>
        <end position="19"/>
    </location>
</feature>
<dbReference type="SUPFAM" id="SSF53300">
    <property type="entry name" value="vWA-like"/>
    <property type="match status" value="1"/>
</dbReference>
<evidence type="ECO:0000256" key="19">
    <source>
        <dbReference type="SAM" id="MobiDB-lite"/>
    </source>
</evidence>
<dbReference type="SMART" id="SM01242">
    <property type="entry name" value="Integrin_B_tail"/>
    <property type="match status" value="1"/>
</dbReference>
<evidence type="ECO:0000256" key="14">
    <source>
        <dbReference type="ARBA" id="ARBA00023136"/>
    </source>
</evidence>
<dbReference type="GO" id="GO:0005178">
    <property type="term" value="F:integrin binding"/>
    <property type="evidence" value="ECO:0007669"/>
    <property type="project" value="TreeGrafter"/>
</dbReference>
<evidence type="ECO:0000256" key="5">
    <source>
        <dbReference type="ARBA" id="ARBA00022692"/>
    </source>
</evidence>
<feature type="disulfide bond" evidence="17">
    <location>
        <begin position="584"/>
        <end position="593"/>
    </location>
</feature>
<evidence type="ECO:0000256" key="10">
    <source>
        <dbReference type="ARBA" id="ARBA00022842"/>
    </source>
</evidence>
<dbReference type="PANTHER" id="PTHR10082:SF60">
    <property type="entry name" value="INTEGRIN BETA-PS"/>
    <property type="match status" value="1"/>
</dbReference>
<keyword evidence="8" id="KW-0677">Repeat</keyword>
<dbReference type="GO" id="GO:0008305">
    <property type="term" value="C:integrin complex"/>
    <property type="evidence" value="ECO:0007669"/>
    <property type="project" value="TreeGrafter"/>
</dbReference>
<dbReference type="Gene3D" id="4.10.1240.30">
    <property type="match status" value="1"/>
</dbReference>
<feature type="disulfide bond" evidence="17">
    <location>
        <begin position="616"/>
        <end position="621"/>
    </location>
</feature>
<evidence type="ECO:0000259" key="22">
    <source>
        <dbReference type="SMART" id="SM00187"/>
    </source>
</evidence>
<dbReference type="InterPro" id="IPR002369">
    <property type="entry name" value="Integrin_bsu_VWA"/>
</dbReference>
<dbReference type="SMART" id="SM00187">
    <property type="entry name" value="INB"/>
    <property type="match status" value="1"/>
</dbReference>
<evidence type="ECO:0000313" key="25">
    <source>
        <dbReference type="Proteomes" id="UP000694866"/>
    </source>
</evidence>
<organism evidence="25 27">
    <name type="scientific">Fopius arisanus</name>
    <dbReference type="NCBI Taxonomy" id="64838"/>
    <lineage>
        <taxon>Eukaryota</taxon>
        <taxon>Metazoa</taxon>
        <taxon>Ecdysozoa</taxon>
        <taxon>Arthropoda</taxon>
        <taxon>Hexapoda</taxon>
        <taxon>Insecta</taxon>
        <taxon>Pterygota</taxon>
        <taxon>Neoptera</taxon>
        <taxon>Endopterygota</taxon>
        <taxon>Hymenoptera</taxon>
        <taxon>Apocrita</taxon>
        <taxon>Ichneumonoidea</taxon>
        <taxon>Braconidae</taxon>
        <taxon>Opiinae</taxon>
        <taxon>Fopius</taxon>
    </lineage>
</organism>
<feature type="disulfide bond" evidence="17">
    <location>
        <begin position="457"/>
        <end position="461"/>
    </location>
</feature>
<dbReference type="GeneID" id="105271828"/>
<protein>
    <recommendedName>
        <fullName evidence="18">Integrin beta</fullName>
    </recommendedName>
</protein>
<dbReference type="GO" id="GO:0033627">
    <property type="term" value="P:cell adhesion mediated by integrin"/>
    <property type="evidence" value="ECO:0007669"/>
    <property type="project" value="TreeGrafter"/>
</dbReference>
<keyword evidence="3" id="KW-1003">Cell membrane</keyword>
<evidence type="ECO:0000256" key="18">
    <source>
        <dbReference type="RuleBase" id="RU000633"/>
    </source>
</evidence>
<dbReference type="PRINTS" id="PR01186">
    <property type="entry name" value="INTEGRINB"/>
</dbReference>
<dbReference type="InterPro" id="IPR012896">
    <property type="entry name" value="Integrin_bsu_tail"/>
</dbReference>
<dbReference type="SMART" id="SM01241">
    <property type="entry name" value="Integrin_b_cyt"/>
    <property type="match status" value="1"/>
</dbReference>
<dbReference type="InterPro" id="IPR032695">
    <property type="entry name" value="Integrin_dom_sf"/>
</dbReference>
<comment type="similarity">
    <text evidence="2 18">Belongs to the integrin beta chain family.</text>
</comment>
<feature type="disulfide bond" evidence="17">
    <location>
        <begin position="577"/>
        <end position="582"/>
    </location>
</feature>
<dbReference type="Gene3D" id="2.60.40.1510">
    <property type="entry name" value="ntegrin, alpha v. Chain A, domain 3"/>
    <property type="match status" value="1"/>
</dbReference>
<dbReference type="PIRSF" id="PIRSF002512">
    <property type="entry name" value="Integrin_B"/>
    <property type="match status" value="1"/>
</dbReference>
<feature type="disulfide bond" evidence="17">
    <location>
        <begin position="595"/>
        <end position="600"/>
    </location>
</feature>
<evidence type="ECO:0000256" key="7">
    <source>
        <dbReference type="ARBA" id="ARBA00022729"/>
    </source>
</evidence>
<dbReference type="Pfam" id="PF23105">
    <property type="entry name" value="EGF_integrin"/>
    <property type="match status" value="1"/>
</dbReference>
<feature type="disulfide bond" evidence="17">
    <location>
        <begin position="484"/>
        <end position="524"/>
    </location>
</feature>
<dbReference type="KEGG" id="fas:105271828"/>
<dbReference type="InterPro" id="IPR015812">
    <property type="entry name" value="Integrin_bsu"/>
</dbReference>
<keyword evidence="7 21" id="KW-0732">Signal</keyword>
<name>A0A9R1TMZ7_9HYME</name>
<feature type="compositionally biased region" description="Basic and acidic residues" evidence="19">
    <location>
        <begin position="777"/>
        <end position="793"/>
    </location>
</feature>
<feature type="disulfide bond" evidence="17">
    <location>
        <begin position="650"/>
        <end position="659"/>
    </location>
</feature>
<evidence type="ECO:0000313" key="27">
    <source>
        <dbReference type="RefSeq" id="XP_011311901.1"/>
    </source>
</evidence>
<evidence type="ECO:0000256" key="15">
    <source>
        <dbReference type="ARBA" id="ARBA00023157"/>
    </source>
</evidence>
<feature type="disulfide bond" evidence="17">
    <location>
        <begin position="46"/>
        <end position="61"/>
    </location>
</feature>
<evidence type="ECO:0000259" key="23">
    <source>
        <dbReference type="SMART" id="SM01241"/>
    </source>
</evidence>
<dbReference type="InterPro" id="IPR036349">
    <property type="entry name" value="Integrin_bsu_tail_dom_sf"/>
</dbReference>
<dbReference type="Pfam" id="PF07965">
    <property type="entry name" value="Integrin_B_tail"/>
    <property type="match status" value="1"/>
</dbReference>
<dbReference type="InterPro" id="IPR014836">
    <property type="entry name" value="Integrin_bsu_cyt_dom"/>
</dbReference>
<evidence type="ECO:0000256" key="16">
    <source>
        <dbReference type="ARBA" id="ARBA00023180"/>
    </source>
</evidence>
<dbReference type="PANTHER" id="PTHR10082">
    <property type="entry name" value="INTEGRIN BETA SUBUNIT"/>
    <property type="match status" value="1"/>
</dbReference>
<evidence type="ECO:0000256" key="21">
    <source>
        <dbReference type="SAM" id="SignalP"/>
    </source>
</evidence>
<evidence type="ECO:0000256" key="3">
    <source>
        <dbReference type="ARBA" id="ARBA00022475"/>
    </source>
</evidence>
<keyword evidence="25" id="KW-1185">Reference proteome</keyword>
<evidence type="ECO:0000256" key="2">
    <source>
        <dbReference type="ARBA" id="ARBA00007449"/>
    </source>
</evidence>
<dbReference type="RefSeq" id="XP_011311901.1">
    <property type="nucleotide sequence ID" value="XM_011313599.1"/>
</dbReference>
<feature type="domain" description="Integrin beta subunit cytoplasmic" evidence="23">
    <location>
        <begin position="764"/>
        <end position="810"/>
    </location>
</feature>
<keyword evidence="11 18" id="KW-0130">Cell adhesion</keyword>
<dbReference type="Gene3D" id="2.10.25.10">
    <property type="entry name" value="Laminin"/>
    <property type="match status" value="3"/>
</dbReference>
<keyword evidence="5 18" id="KW-0812">Transmembrane</keyword>
<dbReference type="GO" id="GO:0007157">
    <property type="term" value="P:heterophilic cell-cell adhesion via plasma membrane cell adhesion molecules"/>
    <property type="evidence" value="ECO:0007669"/>
    <property type="project" value="UniProtKB-ARBA"/>
</dbReference>
<dbReference type="SUPFAM" id="SSF69687">
    <property type="entry name" value="Integrin beta tail domain"/>
    <property type="match status" value="1"/>
</dbReference>
<feature type="chain" id="PRO_5044701549" description="Integrin beta" evidence="21">
    <location>
        <begin position="20"/>
        <end position="814"/>
    </location>
</feature>
<dbReference type="Pfam" id="PF00362">
    <property type="entry name" value="Integrin_beta"/>
    <property type="match status" value="1"/>
</dbReference>
<dbReference type="InterPro" id="IPR040622">
    <property type="entry name" value="EGF_integrin_1"/>
</dbReference>
<feature type="region of interest" description="Disordered" evidence="19">
    <location>
        <begin position="777"/>
        <end position="814"/>
    </location>
</feature>
<evidence type="ECO:0000313" key="26">
    <source>
        <dbReference type="RefSeq" id="XP_011311900.1"/>
    </source>
</evidence>
<dbReference type="Pfam" id="PF08725">
    <property type="entry name" value="Integrin_b_cyt"/>
    <property type="match status" value="1"/>
</dbReference>
<dbReference type="GO" id="GO:0016477">
    <property type="term" value="P:cell migration"/>
    <property type="evidence" value="ECO:0007669"/>
    <property type="project" value="TreeGrafter"/>
</dbReference>
<dbReference type="GO" id="GO:0009986">
    <property type="term" value="C:cell surface"/>
    <property type="evidence" value="ECO:0007669"/>
    <property type="project" value="TreeGrafter"/>
</dbReference>
<accession>A0A9R1TMZ7</accession>
<keyword evidence="16" id="KW-0325">Glycoprotein</keyword>
<feature type="disulfide bond" evidence="17">
    <location>
        <begin position="618"/>
        <end position="672"/>
    </location>
</feature>
<dbReference type="Gene3D" id="3.40.50.410">
    <property type="entry name" value="von Willebrand factor, type A domain"/>
    <property type="match status" value="1"/>
</dbReference>
<comment type="subcellular location">
    <subcellularLocation>
        <location evidence="1 18">Cell membrane</location>
        <topology evidence="1 18">Single-pass type I membrane protein</topology>
    </subcellularLocation>
</comment>
<keyword evidence="15 17" id="KW-1015">Disulfide bond</keyword>
<evidence type="ECO:0000256" key="20">
    <source>
        <dbReference type="SAM" id="Phobius"/>
    </source>
</evidence>
<keyword evidence="13 18" id="KW-0401">Integrin</keyword>
<dbReference type="FunFam" id="3.40.50.410:FF:000002">
    <property type="entry name" value="Integrin beta"/>
    <property type="match status" value="1"/>
</dbReference>
<dbReference type="PROSITE" id="PS52047">
    <property type="entry name" value="I_EGF_2"/>
    <property type="match status" value="1"/>
</dbReference>
<feature type="transmembrane region" description="Helical" evidence="20">
    <location>
        <begin position="741"/>
        <end position="763"/>
    </location>
</feature>
<dbReference type="RefSeq" id="XP_011311900.1">
    <property type="nucleotide sequence ID" value="XM_011313598.1"/>
</dbReference>
<evidence type="ECO:0000256" key="8">
    <source>
        <dbReference type="ARBA" id="ARBA00022737"/>
    </source>
</evidence>
<evidence type="ECO:0000256" key="6">
    <source>
        <dbReference type="ARBA" id="ARBA00022723"/>
    </source>
</evidence>
<proteinExistence type="inferred from homology"/>
<dbReference type="InterPro" id="IPR057243">
    <property type="entry name" value="Integrin_I-EGF_CS"/>
</dbReference>
<evidence type="ECO:0000256" key="9">
    <source>
        <dbReference type="ARBA" id="ARBA00022837"/>
    </source>
</evidence>
<dbReference type="GO" id="GO:0005925">
    <property type="term" value="C:focal adhesion"/>
    <property type="evidence" value="ECO:0007669"/>
    <property type="project" value="TreeGrafter"/>
</dbReference>
<feature type="disulfide bond" evidence="17">
    <location>
        <begin position="395"/>
        <end position="407"/>
    </location>
</feature>
<dbReference type="InterPro" id="IPR057073">
    <property type="entry name" value="EGF_integrin_2"/>
</dbReference>
<evidence type="ECO:0000256" key="11">
    <source>
        <dbReference type="ARBA" id="ARBA00022889"/>
    </source>
</evidence>
<feature type="disulfide bond" evidence="17">
    <location>
        <begin position="623"/>
        <end position="634"/>
    </location>
</feature>
<sequence>MRALDFTIVFLSVVAICVGDDHQDEVECAAQVKCADCIKTPSCVWCPATGLKETEKIQNRCIPRKFHEKRMQDGRDWCFGHQVIDEVSSITVQKNESLSSKKGVEPVQVQPQEIHLRLRKQDGFRLKLRYTQAEDYPVDMYYLMDLSRSMYQYREHLSELGEELATTMRNLTSKFKLGFGSFVDKVALPMTDTSPARIERPCSDCAPPYGYKHQMPLSDDDKLFTRKVKAAPISGNLDAPEGGFDALMQAMVCPERIGWSEKARHLLVFCTDASSHMAGDGRLAGIIEPNDCECHLDSSGTYSHSLLQDYPSLAQIRKQARERNIHIIFAVPATKNTTYQLLSESIQDSAVGIIEKDDRSAVIDLIRDEYKKLVTSVTLIDTAPDFIDIKYSSSCLSGSAKKETDSCDGLHYSDVVEFDIVVTVTECPTDKSLLKGSFFIRPQGLNENLKIHYELICGCPCDEPGAPGHVPMAKECNYNGTLICGVCACREGFYDDVCACTGDDAAIKQNSIEKCRAPNDTSICNGRGACRCGKCTCSPGPLPNQQYSGPFCECSNFSCKRVTEGGRHRICNEHGECVCGTCKCDIGWSGTACECRDKACLPPGKNTEICSGRGKCKCGKCFCDPPSIYSGEFCQNAYCEDPKACSGSDCDILKDCVECVAYKTGPKAQENCGGCDDEIYLVDKVVTSREEHAAGTRMCWVPSEDGCTFAFKYALLREGGDQKLYNITVESTKKCPEPVPVLGVAIGVVVATVLLGLLGLLLWKVLTTLHDRKEYAKFEKERSSAKWGRDENPLYKPSTTTFSNPTFEQTSRQD</sequence>
<feature type="disulfide bond" evidence="17">
    <location>
        <begin position="530"/>
        <end position="535"/>
    </location>
</feature>
<keyword evidence="4" id="KW-0245">EGF-like domain</keyword>